<sequence>MPALAIIKNDLFLNDARMIKWAEILFTKSVAHFKRVALTKTEYALLIAIILTRSSAKGMSVEGKELLLNESNKYTNILLRYNQQRLGLIEGAQRLAECSRLISRCIENGYTSRLMFSHQLKCYSMGRTYYKWSNFLENSLNKND</sequence>
<reference evidence="4 5" key="1">
    <citation type="submission" date="2020-08" db="EMBL/GenBank/DDBJ databases">
        <authorList>
            <person name="Koutsovoulos G."/>
            <person name="Danchin GJ E."/>
        </authorList>
    </citation>
    <scope>NUCLEOTIDE SEQUENCE [LARGE SCALE GENOMIC DNA]</scope>
</reference>
<keyword evidence="3" id="KW-0675">Receptor</keyword>
<dbReference type="Gene3D" id="1.10.565.10">
    <property type="entry name" value="Retinoid X Receptor"/>
    <property type="match status" value="1"/>
</dbReference>
<keyword evidence="1" id="KW-0805">Transcription regulation</keyword>
<accession>A0A6V7UHX9</accession>
<evidence type="ECO:0000256" key="1">
    <source>
        <dbReference type="ARBA" id="ARBA00023015"/>
    </source>
</evidence>
<evidence type="ECO:0000256" key="2">
    <source>
        <dbReference type="ARBA" id="ARBA00023163"/>
    </source>
</evidence>
<protein>
    <submittedName>
        <fullName evidence="4">Uncharacterized protein</fullName>
    </submittedName>
</protein>
<dbReference type="SUPFAM" id="SSF48508">
    <property type="entry name" value="Nuclear receptor ligand-binding domain"/>
    <property type="match status" value="1"/>
</dbReference>
<comment type="caution">
    <text evidence="4">The sequence shown here is derived from an EMBL/GenBank/DDBJ whole genome shotgun (WGS) entry which is preliminary data.</text>
</comment>
<evidence type="ECO:0000256" key="3">
    <source>
        <dbReference type="ARBA" id="ARBA00023170"/>
    </source>
</evidence>
<gene>
    <name evidence="4" type="ORF">MENT_LOCUS12554</name>
</gene>
<evidence type="ECO:0000313" key="4">
    <source>
        <dbReference type="EMBL" id="CAD2157257.1"/>
    </source>
</evidence>
<name>A0A6V7UHX9_MELEN</name>
<keyword evidence="2" id="KW-0804">Transcription</keyword>
<proteinExistence type="predicted"/>
<dbReference type="AlphaFoldDB" id="A0A6V7UHX9"/>
<dbReference type="EMBL" id="CAJEWN010000065">
    <property type="protein sequence ID" value="CAD2157257.1"/>
    <property type="molecule type" value="Genomic_DNA"/>
</dbReference>
<evidence type="ECO:0000313" key="5">
    <source>
        <dbReference type="Proteomes" id="UP000580250"/>
    </source>
</evidence>
<dbReference type="Proteomes" id="UP000580250">
    <property type="component" value="Unassembled WGS sequence"/>
</dbReference>
<organism evidence="4 5">
    <name type="scientific">Meloidogyne enterolobii</name>
    <name type="common">Root-knot nematode worm</name>
    <name type="synonym">Meloidogyne mayaguensis</name>
    <dbReference type="NCBI Taxonomy" id="390850"/>
    <lineage>
        <taxon>Eukaryota</taxon>
        <taxon>Metazoa</taxon>
        <taxon>Ecdysozoa</taxon>
        <taxon>Nematoda</taxon>
        <taxon>Chromadorea</taxon>
        <taxon>Rhabditida</taxon>
        <taxon>Tylenchina</taxon>
        <taxon>Tylenchomorpha</taxon>
        <taxon>Tylenchoidea</taxon>
        <taxon>Meloidogynidae</taxon>
        <taxon>Meloidogyninae</taxon>
        <taxon>Meloidogyne</taxon>
    </lineage>
</organism>
<dbReference type="InterPro" id="IPR035500">
    <property type="entry name" value="NHR-like_dom_sf"/>
</dbReference>